<gene>
    <name evidence="4" type="ORF">RZ517_08665</name>
</gene>
<dbReference type="Proteomes" id="UP001364156">
    <property type="component" value="Chromosome"/>
</dbReference>
<dbReference type="Pfam" id="PF13649">
    <property type="entry name" value="Methyltransf_25"/>
    <property type="match status" value="1"/>
</dbReference>
<dbReference type="SUPFAM" id="SSF53335">
    <property type="entry name" value="S-adenosyl-L-methionine-dependent methyltransferases"/>
    <property type="match status" value="1"/>
</dbReference>
<dbReference type="InterPro" id="IPR041698">
    <property type="entry name" value="Methyltransf_25"/>
</dbReference>
<dbReference type="GO" id="GO:0032259">
    <property type="term" value="P:methylation"/>
    <property type="evidence" value="ECO:0007669"/>
    <property type="project" value="UniProtKB-KW"/>
</dbReference>
<keyword evidence="1 4" id="KW-0489">Methyltransferase</keyword>
<dbReference type="GO" id="GO:0008168">
    <property type="term" value="F:methyltransferase activity"/>
    <property type="evidence" value="ECO:0007669"/>
    <property type="project" value="UniProtKB-KW"/>
</dbReference>
<evidence type="ECO:0000259" key="3">
    <source>
        <dbReference type="Pfam" id="PF13649"/>
    </source>
</evidence>
<dbReference type="CDD" id="cd02440">
    <property type="entry name" value="AdoMet_MTases"/>
    <property type="match status" value="1"/>
</dbReference>
<name>A0ABZ2HPE5_9RHOB</name>
<dbReference type="RefSeq" id="WP_338551044.1">
    <property type="nucleotide sequence ID" value="NZ_CP146069.1"/>
</dbReference>
<proteinExistence type="predicted"/>
<sequence length="241" mass="26180">MSIPEAFLMLHREMTRQGPGTPEDVRWALSQIELPEHPRVLDAACGPGADLVTLAEALPLAQIEGIDQLPHLVDEARDATDRFSNVTVSEGDMSQITGFYDLIWCAGALYFLGVTEGLRLWRNALAPGGTVAFSEPALEADASDDARAFWADYPQVTDLQGVCARVEEAGYEVLGTRLIKGLAWAGYYAELSARINGLRGEGNAALTQVLDAAEREIALWRAAPDQVAYVLVLARPRLMAL</sequence>
<dbReference type="EC" id="2.1.-.-" evidence="4"/>
<reference evidence="4 5" key="1">
    <citation type="submission" date="2023-10" db="EMBL/GenBank/DDBJ databases">
        <title>Roseovarius strain S88 nov., isolated from a marine algae.</title>
        <authorList>
            <person name="Lee M.W."/>
            <person name="Lee J.K."/>
            <person name="Kim J.M."/>
            <person name="Choi D.G."/>
            <person name="Baek J.H."/>
            <person name="Bayburt H."/>
            <person name="Jung J.J."/>
            <person name="Han D.M."/>
            <person name="Jeon C.O."/>
        </authorList>
    </citation>
    <scope>NUCLEOTIDE SEQUENCE [LARGE SCALE GENOMIC DNA]</scope>
    <source>
        <strain evidence="4 5">S88</strain>
    </source>
</reference>
<evidence type="ECO:0000256" key="1">
    <source>
        <dbReference type="ARBA" id="ARBA00022603"/>
    </source>
</evidence>
<keyword evidence="5" id="KW-1185">Reference proteome</keyword>
<dbReference type="InterPro" id="IPR029063">
    <property type="entry name" value="SAM-dependent_MTases_sf"/>
</dbReference>
<dbReference type="PANTHER" id="PTHR43861:SF1">
    <property type="entry name" value="TRANS-ACONITATE 2-METHYLTRANSFERASE"/>
    <property type="match status" value="1"/>
</dbReference>
<organism evidence="4 5">
    <name type="scientific">Roseovarius phycicola</name>
    <dbReference type="NCBI Taxonomy" id="3080976"/>
    <lineage>
        <taxon>Bacteria</taxon>
        <taxon>Pseudomonadati</taxon>
        <taxon>Pseudomonadota</taxon>
        <taxon>Alphaproteobacteria</taxon>
        <taxon>Rhodobacterales</taxon>
        <taxon>Roseobacteraceae</taxon>
        <taxon>Roseovarius</taxon>
    </lineage>
</organism>
<dbReference type="EMBL" id="CP146069">
    <property type="protein sequence ID" value="WWR48227.1"/>
    <property type="molecule type" value="Genomic_DNA"/>
</dbReference>
<keyword evidence="2 4" id="KW-0808">Transferase</keyword>
<evidence type="ECO:0000256" key="2">
    <source>
        <dbReference type="ARBA" id="ARBA00022679"/>
    </source>
</evidence>
<accession>A0ABZ2HPE5</accession>
<dbReference type="Gene3D" id="3.40.50.150">
    <property type="entry name" value="Vaccinia Virus protein VP39"/>
    <property type="match status" value="1"/>
</dbReference>
<evidence type="ECO:0000313" key="4">
    <source>
        <dbReference type="EMBL" id="WWR48227.1"/>
    </source>
</evidence>
<protein>
    <submittedName>
        <fullName evidence="4">Class I SAM-dependent methyltransferase</fullName>
        <ecNumber evidence="4">2.1.-.-</ecNumber>
    </submittedName>
</protein>
<feature type="domain" description="Methyltransferase" evidence="3">
    <location>
        <begin position="40"/>
        <end position="129"/>
    </location>
</feature>
<evidence type="ECO:0000313" key="5">
    <source>
        <dbReference type="Proteomes" id="UP001364156"/>
    </source>
</evidence>
<dbReference type="PANTHER" id="PTHR43861">
    <property type="entry name" value="TRANS-ACONITATE 2-METHYLTRANSFERASE-RELATED"/>
    <property type="match status" value="1"/>
</dbReference>